<feature type="signal peptide" evidence="1">
    <location>
        <begin position="1"/>
        <end position="17"/>
    </location>
</feature>
<evidence type="ECO:0000313" key="2">
    <source>
        <dbReference type="EMBL" id="EXF76816.1"/>
    </source>
</evidence>
<dbReference type="KEGG" id="cfj:CFIO01_05110"/>
<dbReference type="HOGENOM" id="CLU_168416_0_0_1"/>
<evidence type="ECO:0000313" key="3">
    <source>
        <dbReference type="Proteomes" id="UP000020467"/>
    </source>
</evidence>
<dbReference type="OrthoDB" id="4837989at2759"/>
<sequence>MHFSSVFAIFAATMVAAAPTSPIDSTLEARKDPGAIAACETQTAADQVACIDKCNKDAACITACSLDAAQKYTACATK</sequence>
<gene>
    <name evidence="2" type="ORF">CFIO01_05110</name>
</gene>
<dbReference type="AlphaFoldDB" id="A0A010R9F6"/>
<reference evidence="2 3" key="1">
    <citation type="submission" date="2014-02" db="EMBL/GenBank/DDBJ databases">
        <title>The genome sequence of Colletotrichum fioriniae PJ7.</title>
        <authorList>
            <person name="Baroncelli R."/>
            <person name="Thon M.R."/>
        </authorList>
    </citation>
    <scope>NUCLEOTIDE SEQUENCE [LARGE SCALE GENOMIC DNA]</scope>
    <source>
        <strain evidence="2 3">PJ7</strain>
    </source>
</reference>
<proteinExistence type="predicted"/>
<feature type="chain" id="PRO_5001456812" evidence="1">
    <location>
        <begin position="18"/>
        <end position="78"/>
    </location>
</feature>
<accession>A0A010R9F6</accession>
<dbReference type="eggNOG" id="ENOG502T5PB">
    <property type="taxonomic scope" value="Eukaryota"/>
</dbReference>
<dbReference type="EMBL" id="JARH01000792">
    <property type="protein sequence ID" value="EXF76816.1"/>
    <property type="molecule type" value="Genomic_DNA"/>
</dbReference>
<name>A0A010R9F6_9PEZI</name>
<keyword evidence="3" id="KW-1185">Reference proteome</keyword>
<organism evidence="2 3">
    <name type="scientific">Colletotrichum fioriniae PJ7</name>
    <dbReference type="NCBI Taxonomy" id="1445577"/>
    <lineage>
        <taxon>Eukaryota</taxon>
        <taxon>Fungi</taxon>
        <taxon>Dikarya</taxon>
        <taxon>Ascomycota</taxon>
        <taxon>Pezizomycotina</taxon>
        <taxon>Sordariomycetes</taxon>
        <taxon>Hypocreomycetidae</taxon>
        <taxon>Glomerellales</taxon>
        <taxon>Glomerellaceae</taxon>
        <taxon>Colletotrichum</taxon>
        <taxon>Colletotrichum acutatum species complex</taxon>
    </lineage>
</organism>
<dbReference type="Proteomes" id="UP000020467">
    <property type="component" value="Unassembled WGS sequence"/>
</dbReference>
<comment type="caution">
    <text evidence="2">The sequence shown here is derived from an EMBL/GenBank/DDBJ whole genome shotgun (WGS) entry which is preliminary data.</text>
</comment>
<keyword evidence="1" id="KW-0732">Signal</keyword>
<protein>
    <submittedName>
        <fullName evidence="2">Uncharacterized protein</fullName>
    </submittedName>
</protein>
<evidence type="ECO:0000256" key="1">
    <source>
        <dbReference type="SAM" id="SignalP"/>
    </source>
</evidence>